<dbReference type="AlphaFoldDB" id="A0A2M7U141"/>
<reference evidence="3" key="1">
    <citation type="submission" date="2017-09" db="EMBL/GenBank/DDBJ databases">
        <title>Depth-based differentiation of microbial function through sediment-hosted aquifers and enrichment of novel symbionts in the deep terrestrial subsurface.</title>
        <authorList>
            <person name="Probst A.J."/>
            <person name="Ladd B."/>
            <person name="Jarett J.K."/>
            <person name="Geller-Mcgrath D.E."/>
            <person name="Sieber C.M.K."/>
            <person name="Emerson J.B."/>
            <person name="Anantharaman K."/>
            <person name="Thomas B.C."/>
            <person name="Malmstrom R."/>
            <person name="Stieglmeier M."/>
            <person name="Klingl A."/>
            <person name="Woyke T."/>
            <person name="Ryan C.M."/>
            <person name="Banfield J.F."/>
        </authorList>
    </citation>
    <scope>NUCLEOTIDE SEQUENCE [LARGE SCALE GENOMIC DNA]</scope>
</reference>
<evidence type="ECO:0000256" key="1">
    <source>
        <dbReference type="SAM" id="Phobius"/>
    </source>
</evidence>
<sequence length="144" mass="15507">MNRETIIAIGFGIGLGALVGVVVLFQTNKAEETKVIPIARESDQKKIVTDESATNSVKANLTLESPQNGAIVSKNSIEIVGSAQKSSLIVAQSPIDETIVKTEDKAFKIEMPLAVGENIIQISAYSDSSSPQEQTLRVYYIPQE</sequence>
<organism evidence="2 3">
    <name type="scientific">Candidatus Roizmanbacteria bacterium CG_4_10_14_0_2_um_filter_39_13</name>
    <dbReference type="NCBI Taxonomy" id="1974825"/>
    <lineage>
        <taxon>Bacteria</taxon>
        <taxon>Candidatus Roizmaniibacteriota</taxon>
    </lineage>
</organism>
<dbReference type="EMBL" id="PFOB01000013">
    <property type="protein sequence ID" value="PIZ63786.1"/>
    <property type="molecule type" value="Genomic_DNA"/>
</dbReference>
<keyword evidence="1" id="KW-1133">Transmembrane helix</keyword>
<dbReference type="Proteomes" id="UP000228503">
    <property type="component" value="Unassembled WGS sequence"/>
</dbReference>
<proteinExistence type="predicted"/>
<gene>
    <name evidence="2" type="ORF">COY16_00885</name>
</gene>
<protein>
    <recommendedName>
        <fullName evidence="4">Bacterial spore germination immunoglobulin-like domain-containing protein</fullName>
    </recommendedName>
</protein>
<dbReference type="InterPro" id="IPR013783">
    <property type="entry name" value="Ig-like_fold"/>
</dbReference>
<accession>A0A2M7U141</accession>
<dbReference type="Gene3D" id="2.60.40.10">
    <property type="entry name" value="Immunoglobulins"/>
    <property type="match status" value="1"/>
</dbReference>
<comment type="caution">
    <text evidence="2">The sequence shown here is derived from an EMBL/GenBank/DDBJ whole genome shotgun (WGS) entry which is preliminary data.</text>
</comment>
<evidence type="ECO:0000313" key="2">
    <source>
        <dbReference type="EMBL" id="PIZ63786.1"/>
    </source>
</evidence>
<feature type="transmembrane region" description="Helical" evidence="1">
    <location>
        <begin position="6"/>
        <end position="25"/>
    </location>
</feature>
<evidence type="ECO:0008006" key="4">
    <source>
        <dbReference type="Google" id="ProtNLM"/>
    </source>
</evidence>
<keyword evidence="1" id="KW-0472">Membrane</keyword>
<keyword evidence="1" id="KW-0812">Transmembrane</keyword>
<evidence type="ECO:0000313" key="3">
    <source>
        <dbReference type="Proteomes" id="UP000228503"/>
    </source>
</evidence>
<name>A0A2M7U141_9BACT</name>